<keyword evidence="4" id="KW-1185">Reference proteome</keyword>
<name>A0A2T4JYA6_9RHOB</name>
<dbReference type="AlphaFoldDB" id="A0A2T4JYA6"/>
<comment type="caution">
    <text evidence="3">The sequence shown here is derived from an EMBL/GenBank/DDBJ whole genome shotgun (WGS) entry which is preliminary data.</text>
</comment>
<reference evidence="3 4" key="1">
    <citation type="submission" date="2018-03" db="EMBL/GenBank/DDBJ databases">
        <title>Cereibacter changlensis.</title>
        <authorList>
            <person name="Meyer T.E."/>
            <person name="Miller S."/>
            <person name="Lodha T."/>
            <person name="Gandham S."/>
            <person name="Chintalapati S."/>
            <person name="Chintalapati V.R."/>
        </authorList>
    </citation>
    <scope>NUCLEOTIDE SEQUENCE [LARGE SCALE GENOMIC DNA]</scope>
    <source>
        <strain evidence="3 4">JA139</strain>
    </source>
</reference>
<dbReference type="OrthoDB" id="9808814at2"/>
<evidence type="ECO:0000313" key="4">
    <source>
        <dbReference type="Proteomes" id="UP000241010"/>
    </source>
</evidence>
<proteinExistence type="inferred from homology"/>
<dbReference type="GO" id="GO:0016491">
    <property type="term" value="F:oxidoreductase activity"/>
    <property type="evidence" value="ECO:0007669"/>
    <property type="project" value="UniProtKB-KW"/>
</dbReference>
<protein>
    <submittedName>
        <fullName evidence="3">Oxidoreductase</fullName>
    </submittedName>
</protein>
<keyword evidence="2" id="KW-0560">Oxidoreductase</keyword>
<dbReference type="InterPro" id="IPR002347">
    <property type="entry name" value="SDR_fam"/>
</dbReference>
<dbReference type="InterPro" id="IPR036291">
    <property type="entry name" value="NAD(P)-bd_dom_sf"/>
</dbReference>
<dbReference type="Gene3D" id="3.40.50.720">
    <property type="entry name" value="NAD(P)-binding Rossmann-like Domain"/>
    <property type="match status" value="1"/>
</dbReference>
<dbReference type="Pfam" id="PF00106">
    <property type="entry name" value="adh_short"/>
    <property type="match status" value="1"/>
</dbReference>
<dbReference type="PRINTS" id="PR00081">
    <property type="entry name" value="GDHRDH"/>
</dbReference>
<sequence>MKKLAVVTGASSGIGYELARFAVEDGYALVICADEVEIERAAEKLGRLGGTVEVVQADLATPEGVDSLWQAIEGRDIDLFFANAGRALGQAFHDQEWRDIDRLIALNIGQTTTLLHRVGRQMHKRGSGRILVTGSIGGFVPGPFDAVYDASKAYLDSLSYALQDEWRDSGVTLTCLMPGPTETRIFTREGNHLQDAPITEKPKDDVTTVARAGYDAMMAGERGVVPGFTSKVMALLSGVVPQSVLAQIHRMGAEPKKGGGS</sequence>
<dbReference type="PANTHER" id="PTHR44196">
    <property type="entry name" value="DEHYDROGENASE/REDUCTASE SDR FAMILY MEMBER 7B"/>
    <property type="match status" value="1"/>
</dbReference>
<evidence type="ECO:0000313" key="3">
    <source>
        <dbReference type="EMBL" id="PTE22733.1"/>
    </source>
</evidence>
<dbReference type="GO" id="GO:0016020">
    <property type="term" value="C:membrane"/>
    <property type="evidence" value="ECO:0007669"/>
    <property type="project" value="TreeGrafter"/>
</dbReference>
<dbReference type="PANTHER" id="PTHR44196:SF2">
    <property type="entry name" value="SHORT-CHAIN DEHYDROGENASE-RELATED"/>
    <property type="match status" value="1"/>
</dbReference>
<organism evidence="3 4">
    <name type="scientific">Cereibacter changlensis JA139</name>
    <dbReference type="NCBI Taxonomy" id="1188249"/>
    <lineage>
        <taxon>Bacteria</taxon>
        <taxon>Pseudomonadati</taxon>
        <taxon>Pseudomonadota</taxon>
        <taxon>Alphaproteobacteria</taxon>
        <taxon>Rhodobacterales</taxon>
        <taxon>Paracoccaceae</taxon>
        <taxon>Cereibacter</taxon>
    </lineage>
</organism>
<dbReference type="CDD" id="cd05233">
    <property type="entry name" value="SDR_c"/>
    <property type="match status" value="1"/>
</dbReference>
<comment type="similarity">
    <text evidence="1">Belongs to the short-chain dehydrogenases/reductases (SDR) family.</text>
</comment>
<dbReference type="RefSeq" id="WP_107662950.1">
    <property type="nucleotide sequence ID" value="NZ_PZKG01000016.1"/>
</dbReference>
<accession>A0A2T4JYA6</accession>
<dbReference type="SUPFAM" id="SSF51735">
    <property type="entry name" value="NAD(P)-binding Rossmann-fold domains"/>
    <property type="match status" value="1"/>
</dbReference>
<gene>
    <name evidence="3" type="ORF">C5F48_05725</name>
</gene>
<dbReference type="EMBL" id="PZKG01000016">
    <property type="protein sequence ID" value="PTE22733.1"/>
    <property type="molecule type" value="Genomic_DNA"/>
</dbReference>
<evidence type="ECO:0000256" key="1">
    <source>
        <dbReference type="ARBA" id="ARBA00006484"/>
    </source>
</evidence>
<dbReference type="Proteomes" id="UP000241010">
    <property type="component" value="Unassembled WGS sequence"/>
</dbReference>
<evidence type="ECO:0000256" key="2">
    <source>
        <dbReference type="ARBA" id="ARBA00023002"/>
    </source>
</evidence>